<evidence type="ECO:0000313" key="1">
    <source>
        <dbReference type="EMBL" id="GJC86313.1"/>
    </source>
</evidence>
<evidence type="ECO:0000313" key="2">
    <source>
        <dbReference type="Proteomes" id="UP001055172"/>
    </source>
</evidence>
<proteinExistence type="predicted"/>
<dbReference type="EMBL" id="BPPX01000021">
    <property type="protein sequence ID" value="GJC86313.1"/>
    <property type="molecule type" value="Genomic_DNA"/>
</dbReference>
<protein>
    <submittedName>
        <fullName evidence="1">Uncharacterized protein</fullName>
    </submittedName>
</protein>
<dbReference type="AlphaFoldDB" id="A0AA37GSA3"/>
<comment type="caution">
    <text evidence="1">The sequence shown here is derived from an EMBL/GenBank/DDBJ whole genome shotgun (WGS) entry which is preliminary data.</text>
</comment>
<name>A0AA37GSA3_9PEZI</name>
<organism evidence="1 2">
    <name type="scientific">Colletotrichum liriopes</name>
    <dbReference type="NCBI Taxonomy" id="708192"/>
    <lineage>
        <taxon>Eukaryota</taxon>
        <taxon>Fungi</taxon>
        <taxon>Dikarya</taxon>
        <taxon>Ascomycota</taxon>
        <taxon>Pezizomycotina</taxon>
        <taxon>Sordariomycetes</taxon>
        <taxon>Hypocreomycetidae</taxon>
        <taxon>Glomerellales</taxon>
        <taxon>Glomerellaceae</taxon>
        <taxon>Colletotrichum</taxon>
        <taxon>Colletotrichum spaethianum species complex</taxon>
    </lineage>
</organism>
<keyword evidence="2" id="KW-1185">Reference proteome</keyword>
<accession>A0AA37GSA3</accession>
<sequence length="221" mass="24440">MENLVDRAKNDVLARLTAAATIPNAAVATGNAGAADVKDPVPEANDAALAIAQRIRRSRGSIVQPDISFRERKFYYPAFVGEIAYSQTTADVEEKAWKYIKRAVVPSCRVRVVFVIDVAYPYAEKATVSLLAADEKSDEPYWVVHRKPFYDESAETPLSGSIDIFASDFLGSLDGVPDELRRLPHGQSTITFENLREAFEEALAEAKNFNESQAQLNEIQN</sequence>
<gene>
    <name evidence="1" type="ORF">ColLi_09151</name>
</gene>
<reference evidence="1 2" key="1">
    <citation type="submission" date="2021-07" db="EMBL/GenBank/DDBJ databases">
        <title>Genome data of Colletotrichum spaethianum.</title>
        <authorList>
            <person name="Utami Y.D."/>
            <person name="Hiruma K."/>
        </authorList>
    </citation>
    <scope>NUCLEOTIDE SEQUENCE [LARGE SCALE GENOMIC DNA]</scope>
    <source>
        <strain evidence="1 2">MAFF 242679</strain>
    </source>
</reference>
<dbReference type="Proteomes" id="UP001055172">
    <property type="component" value="Unassembled WGS sequence"/>
</dbReference>